<comment type="pathway">
    <text evidence="2">Plant hormone metabolism; auxin biosynthesis.</text>
</comment>
<dbReference type="EC" id="1.13.12.3" evidence="4"/>
<protein>
    <recommendedName>
        <fullName evidence="5">Tryptophan 2-monooxygenase</fullName>
        <ecNumber evidence="4">1.13.12.3</ecNumber>
    </recommendedName>
</protein>
<evidence type="ECO:0000256" key="2">
    <source>
        <dbReference type="ARBA" id="ARBA00004814"/>
    </source>
</evidence>
<evidence type="ECO:0000256" key="4">
    <source>
        <dbReference type="ARBA" id="ARBA00012535"/>
    </source>
</evidence>
<evidence type="ECO:0000256" key="3">
    <source>
        <dbReference type="ARBA" id="ARBA00005833"/>
    </source>
</evidence>
<accession>A0ABT6FLB3</accession>
<dbReference type="RefSeq" id="WP_277864684.1">
    <property type="nucleotide sequence ID" value="NZ_JARRAG010000005.1"/>
</dbReference>
<dbReference type="Gene3D" id="3.50.50.60">
    <property type="entry name" value="FAD/NAD(P)-binding domain"/>
    <property type="match status" value="1"/>
</dbReference>
<evidence type="ECO:0000256" key="1">
    <source>
        <dbReference type="ARBA" id="ARBA00001974"/>
    </source>
</evidence>
<dbReference type="InterPro" id="IPR050281">
    <property type="entry name" value="Flavin_monoamine_oxidase"/>
</dbReference>
<keyword evidence="6 10" id="KW-0560">Oxidoreductase</keyword>
<dbReference type="Pfam" id="PF01593">
    <property type="entry name" value="Amino_oxidase"/>
    <property type="match status" value="1"/>
</dbReference>
<gene>
    <name evidence="10" type="ORF">PZE19_31710</name>
</gene>
<comment type="cofactor">
    <cofactor evidence="1">
        <name>FAD</name>
        <dbReference type="ChEBI" id="CHEBI:57692"/>
    </cofactor>
</comment>
<organism evidence="10 11">
    <name type="scientific">Paludisphaera mucosa</name>
    <dbReference type="NCBI Taxonomy" id="3030827"/>
    <lineage>
        <taxon>Bacteria</taxon>
        <taxon>Pseudomonadati</taxon>
        <taxon>Planctomycetota</taxon>
        <taxon>Planctomycetia</taxon>
        <taxon>Isosphaerales</taxon>
        <taxon>Isosphaeraceae</taxon>
        <taxon>Paludisphaera</taxon>
    </lineage>
</organism>
<dbReference type="EMBL" id="JARRAG010000005">
    <property type="protein sequence ID" value="MDG3008359.1"/>
    <property type="molecule type" value="Genomic_DNA"/>
</dbReference>
<dbReference type="PANTHER" id="PTHR10742">
    <property type="entry name" value="FLAVIN MONOAMINE OXIDASE"/>
    <property type="match status" value="1"/>
</dbReference>
<evidence type="ECO:0000256" key="7">
    <source>
        <dbReference type="ARBA" id="ARBA00023070"/>
    </source>
</evidence>
<dbReference type="SUPFAM" id="SSF51905">
    <property type="entry name" value="FAD/NAD(P)-binding domain"/>
    <property type="match status" value="1"/>
</dbReference>
<keyword evidence="11" id="KW-1185">Reference proteome</keyword>
<keyword evidence="7" id="KW-0073">Auxin biosynthesis</keyword>
<dbReference type="Gene3D" id="3.90.660.10">
    <property type="match status" value="1"/>
</dbReference>
<sequence length="493" mass="54661">MTTTAGLDPEVALPSRRRFLIGAGSAFGATWTRAGPPSSSDDRPPVVVVGAGLAGLAAALELAERGVPVRVLEARSEPGGRVRTARAPFRDGFNVELGPWRIPASHSLTLGFARKFGLKPRPVRSDQENRNYYVRGRALRGSDVRSRPELLPYELPEEERRLGPIGLWERSLEPYMRLRLPPTVNPWPRELSDLDHLSLGEFLKSRQVSTEGLRMIGDMLGFAPFLHTAFLANFREELHDYHDGFFTIDGGNDRLPKLMAGRLKDAVQYGIEVVRVEHGGPRPVVCFIRDGRRERLVAERVVLAVPFSVLRDVVFEPALSPEKARAVRELNYEPATKVVLQCRRRFWEGEGGRRGGVTYTDLPIQSILYQDWSDRADGRGLMVFYAMGRAGPLDQVGTTPELIRTAIGIGEKIHPGLGSEVEEAVAIRWGREPFARGAYPVFLPGQESEMGSLLARREGRLHFAGDHASVFPGWMNGALESGQRVAHEISALT</sequence>
<proteinExistence type="inferred from homology"/>
<evidence type="ECO:0000256" key="6">
    <source>
        <dbReference type="ARBA" id="ARBA00023002"/>
    </source>
</evidence>
<evidence type="ECO:0000313" key="11">
    <source>
        <dbReference type="Proteomes" id="UP001216907"/>
    </source>
</evidence>
<dbReference type="GO" id="GO:0016491">
    <property type="term" value="F:oxidoreductase activity"/>
    <property type="evidence" value="ECO:0007669"/>
    <property type="project" value="UniProtKB-KW"/>
</dbReference>
<feature type="domain" description="Amine oxidase" evidence="9">
    <location>
        <begin position="53"/>
        <end position="489"/>
    </location>
</feature>
<dbReference type="InterPro" id="IPR001613">
    <property type="entry name" value="Flavin_amine_oxidase"/>
</dbReference>
<evidence type="ECO:0000259" key="9">
    <source>
        <dbReference type="Pfam" id="PF01593"/>
    </source>
</evidence>
<comment type="similarity">
    <text evidence="3">Belongs to the tryptophan 2-monooxygenase family.</text>
</comment>
<evidence type="ECO:0000256" key="8">
    <source>
        <dbReference type="ARBA" id="ARBA00047321"/>
    </source>
</evidence>
<evidence type="ECO:0000313" key="10">
    <source>
        <dbReference type="EMBL" id="MDG3008359.1"/>
    </source>
</evidence>
<comment type="caution">
    <text evidence="10">The sequence shown here is derived from an EMBL/GenBank/DDBJ whole genome shotgun (WGS) entry which is preliminary data.</text>
</comment>
<dbReference type="Proteomes" id="UP001216907">
    <property type="component" value="Unassembled WGS sequence"/>
</dbReference>
<dbReference type="PANTHER" id="PTHR10742:SF410">
    <property type="entry name" value="LYSINE-SPECIFIC HISTONE DEMETHYLASE 2"/>
    <property type="match status" value="1"/>
</dbReference>
<dbReference type="Gene3D" id="1.20.1440.240">
    <property type="match status" value="1"/>
</dbReference>
<dbReference type="InterPro" id="IPR036188">
    <property type="entry name" value="FAD/NAD-bd_sf"/>
</dbReference>
<dbReference type="PRINTS" id="PR00757">
    <property type="entry name" value="AMINEOXDASEF"/>
</dbReference>
<evidence type="ECO:0000256" key="5">
    <source>
        <dbReference type="ARBA" id="ARBA00017871"/>
    </source>
</evidence>
<reference evidence="10 11" key="1">
    <citation type="submission" date="2023-03" db="EMBL/GenBank/DDBJ databases">
        <title>Paludisphaera mucosa sp. nov. a novel planctomycete from northern fen.</title>
        <authorList>
            <person name="Ivanova A."/>
        </authorList>
    </citation>
    <scope>NUCLEOTIDE SEQUENCE [LARGE SCALE GENOMIC DNA]</scope>
    <source>
        <strain evidence="10 11">Pla2</strain>
    </source>
</reference>
<name>A0ABT6FLB3_9BACT</name>
<dbReference type="InterPro" id="IPR002937">
    <property type="entry name" value="Amino_oxidase"/>
</dbReference>
<dbReference type="SUPFAM" id="SSF54373">
    <property type="entry name" value="FAD-linked reductases, C-terminal domain"/>
    <property type="match status" value="1"/>
</dbReference>
<comment type="catalytic activity">
    <reaction evidence="8">
        <text>L-tryptophan + O2 = indole-3-acetamide + CO2 + H2O</text>
        <dbReference type="Rhea" id="RHEA:16165"/>
        <dbReference type="ChEBI" id="CHEBI:15377"/>
        <dbReference type="ChEBI" id="CHEBI:15379"/>
        <dbReference type="ChEBI" id="CHEBI:16031"/>
        <dbReference type="ChEBI" id="CHEBI:16526"/>
        <dbReference type="ChEBI" id="CHEBI:57912"/>
        <dbReference type="EC" id="1.13.12.3"/>
    </reaction>
</comment>